<name>X0WBD5_9ZZZZ</name>
<gene>
    <name evidence="1" type="ORF">S01H1_73038</name>
</gene>
<dbReference type="AlphaFoldDB" id="X0WBD5"/>
<dbReference type="EMBL" id="BARS01048775">
    <property type="protein sequence ID" value="GAG28264.1"/>
    <property type="molecule type" value="Genomic_DNA"/>
</dbReference>
<proteinExistence type="predicted"/>
<comment type="caution">
    <text evidence="1">The sequence shown here is derived from an EMBL/GenBank/DDBJ whole genome shotgun (WGS) entry which is preliminary data.</text>
</comment>
<organism evidence="1">
    <name type="scientific">marine sediment metagenome</name>
    <dbReference type="NCBI Taxonomy" id="412755"/>
    <lineage>
        <taxon>unclassified sequences</taxon>
        <taxon>metagenomes</taxon>
        <taxon>ecological metagenomes</taxon>
    </lineage>
</organism>
<protein>
    <submittedName>
        <fullName evidence="1">Uncharacterized protein</fullName>
    </submittedName>
</protein>
<reference evidence="1" key="1">
    <citation type="journal article" date="2014" name="Front. Microbiol.">
        <title>High frequency of phylogenetically diverse reductive dehalogenase-homologous genes in deep subseafloor sedimentary metagenomes.</title>
        <authorList>
            <person name="Kawai M."/>
            <person name="Futagami T."/>
            <person name="Toyoda A."/>
            <person name="Takaki Y."/>
            <person name="Nishi S."/>
            <person name="Hori S."/>
            <person name="Arai W."/>
            <person name="Tsubouchi T."/>
            <person name="Morono Y."/>
            <person name="Uchiyama I."/>
            <person name="Ito T."/>
            <person name="Fujiyama A."/>
            <person name="Inagaki F."/>
            <person name="Takami H."/>
        </authorList>
    </citation>
    <scope>NUCLEOTIDE SEQUENCE</scope>
    <source>
        <strain evidence="1">Expedition CK06-06</strain>
    </source>
</reference>
<evidence type="ECO:0000313" key="1">
    <source>
        <dbReference type="EMBL" id="GAG28264.1"/>
    </source>
</evidence>
<accession>X0WBD5</accession>
<sequence length="78" mass="9394">MEKEIKPLSEKEFEYRCKYERAHIGWVNNAKKLRAFKQALKEFTERVRTHSSYDAKYEDIDAKSIDELVKKHFGELIE</sequence>